<dbReference type="Proteomes" id="UP001218188">
    <property type="component" value="Unassembled WGS sequence"/>
</dbReference>
<dbReference type="EMBL" id="JARJCM010000148">
    <property type="protein sequence ID" value="KAJ7025855.1"/>
    <property type="molecule type" value="Genomic_DNA"/>
</dbReference>
<protein>
    <submittedName>
        <fullName evidence="2">Uncharacterized protein</fullName>
    </submittedName>
</protein>
<feature type="region of interest" description="Disordered" evidence="1">
    <location>
        <begin position="166"/>
        <end position="217"/>
    </location>
</feature>
<evidence type="ECO:0000313" key="2">
    <source>
        <dbReference type="EMBL" id="KAJ7025855.1"/>
    </source>
</evidence>
<feature type="compositionally biased region" description="Polar residues" evidence="1">
    <location>
        <begin position="34"/>
        <end position="44"/>
    </location>
</feature>
<organism evidence="2 3">
    <name type="scientific">Mycena alexandri</name>
    <dbReference type="NCBI Taxonomy" id="1745969"/>
    <lineage>
        <taxon>Eukaryota</taxon>
        <taxon>Fungi</taxon>
        <taxon>Dikarya</taxon>
        <taxon>Basidiomycota</taxon>
        <taxon>Agaricomycotina</taxon>
        <taxon>Agaricomycetes</taxon>
        <taxon>Agaricomycetidae</taxon>
        <taxon>Agaricales</taxon>
        <taxon>Marasmiineae</taxon>
        <taxon>Mycenaceae</taxon>
        <taxon>Mycena</taxon>
    </lineage>
</organism>
<evidence type="ECO:0000256" key="1">
    <source>
        <dbReference type="SAM" id="MobiDB-lite"/>
    </source>
</evidence>
<gene>
    <name evidence="2" type="ORF">C8F04DRAFT_1191133</name>
</gene>
<reference evidence="2" key="1">
    <citation type="submission" date="2023-03" db="EMBL/GenBank/DDBJ databases">
        <title>Massive genome expansion in bonnet fungi (Mycena s.s.) driven by repeated elements and novel gene families across ecological guilds.</title>
        <authorList>
            <consortium name="Lawrence Berkeley National Laboratory"/>
            <person name="Harder C.B."/>
            <person name="Miyauchi S."/>
            <person name="Viragh M."/>
            <person name="Kuo A."/>
            <person name="Thoen E."/>
            <person name="Andreopoulos B."/>
            <person name="Lu D."/>
            <person name="Skrede I."/>
            <person name="Drula E."/>
            <person name="Henrissat B."/>
            <person name="Morin E."/>
            <person name="Kohler A."/>
            <person name="Barry K."/>
            <person name="LaButti K."/>
            <person name="Morin E."/>
            <person name="Salamov A."/>
            <person name="Lipzen A."/>
            <person name="Mereny Z."/>
            <person name="Hegedus B."/>
            <person name="Baldrian P."/>
            <person name="Stursova M."/>
            <person name="Weitz H."/>
            <person name="Taylor A."/>
            <person name="Grigoriev I.V."/>
            <person name="Nagy L.G."/>
            <person name="Martin F."/>
            <person name="Kauserud H."/>
        </authorList>
    </citation>
    <scope>NUCLEOTIDE SEQUENCE</scope>
    <source>
        <strain evidence="2">CBHHK200</strain>
    </source>
</reference>
<evidence type="ECO:0000313" key="3">
    <source>
        <dbReference type="Proteomes" id="UP001218188"/>
    </source>
</evidence>
<proteinExistence type="predicted"/>
<feature type="compositionally biased region" description="Basic and acidic residues" evidence="1">
    <location>
        <begin position="1"/>
        <end position="17"/>
    </location>
</feature>
<sequence length="217" mass="23130">MKKNDGRYHEMKIEGREVPWQGGRYHGAMGGTMSGDSNKPSTSPIAHRMPAPELIYRLPKCSDRPDIVPSDSPRARLSNKPSTSPIAHQMPTPAPIYGLPGRKPWVKALQQAFRQPKRGVAGVAVGGTTGQIFSPPAAGPWEVPWPALLPWAVGSLKCKGRAASVESITSSAPAKQTRSKGKAVASGSRSTRGTAVQPETDETPTRVTGTPHMALLL</sequence>
<accession>A0AAD6SGV4</accession>
<name>A0AAD6SGV4_9AGAR</name>
<comment type="caution">
    <text evidence="2">The sequence shown here is derived from an EMBL/GenBank/DDBJ whole genome shotgun (WGS) entry which is preliminary data.</text>
</comment>
<feature type="region of interest" description="Disordered" evidence="1">
    <location>
        <begin position="1"/>
        <end position="92"/>
    </location>
</feature>
<feature type="compositionally biased region" description="Polar residues" evidence="1">
    <location>
        <begin position="166"/>
        <end position="176"/>
    </location>
</feature>
<keyword evidence="3" id="KW-1185">Reference proteome</keyword>
<dbReference type="AlphaFoldDB" id="A0AAD6SGV4"/>
<feature type="compositionally biased region" description="Gly residues" evidence="1">
    <location>
        <begin position="24"/>
        <end position="33"/>
    </location>
</feature>